<evidence type="ECO:0000256" key="5">
    <source>
        <dbReference type="ARBA" id="ARBA00022692"/>
    </source>
</evidence>
<dbReference type="OrthoDB" id="9784366at2"/>
<comment type="caution">
    <text evidence="10">The sequence shown here is derived from an EMBL/GenBank/DDBJ whole genome shotgun (WGS) entry which is preliminary data.</text>
</comment>
<name>A0A6H9WWH4_9MICO</name>
<feature type="compositionally biased region" description="Basic residues" evidence="8">
    <location>
        <begin position="353"/>
        <end position="366"/>
    </location>
</feature>
<feature type="transmembrane region" description="Helical" evidence="9">
    <location>
        <begin position="207"/>
        <end position="229"/>
    </location>
</feature>
<evidence type="ECO:0000256" key="3">
    <source>
        <dbReference type="ARBA" id="ARBA00022448"/>
    </source>
</evidence>
<evidence type="ECO:0000313" key="10">
    <source>
        <dbReference type="EMBL" id="KAB1650530.1"/>
    </source>
</evidence>
<comment type="similarity">
    <text evidence="2">Belongs to the autoinducer-2 exporter (AI-2E) (TC 2.A.86) family.</text>
</comment>
<protein>
    <submittedName>
        <fullName evidence="10">AI-2E family transporter</fullName>
    </submittedName>
</protein>
<keyword evidence="7 9" id="KW-0472">Membrane</keyword>
<sequence length="376" mass="40505">MPKGMRIAGAWSWRIVAIVLALIPLGWLISQATLIVVPVLVAALLASLLMPVMNVLMIRARFPKWAALIVSLLVLFAAIAFLVWLVVNAFADGFDIDWSRLEDQWANFVVYLRESPLHVTDEQISAAIGQMIEWVESNVSNLLSQAVSVGSTAFAFLTGTLVTLFALIFYLLDGGAIWRFIVSLFPREARAAIDGAGRRGWVTIGHYVRVQIFVAFIDALGIGVGAAILGVPFAVPLAIIVFLASFVPFVGAIASGALAVLVALVYLGFWPAVIMLAIVIGVQQIESHVLQPLIMGQAVKVHPLGVVLSVSAGTLFGGIAGAVFAVPLVASAKVMVEYIASGDWRGLPDPTRAPRRPQQRRGRFVRHPTIEKANDE</sequence>
<feature type="transmembrane region" description="Helical" evidence="9">
    <location>
        <begin position="235"/>
        <end position="254"/>
    </location>
</feature>
<evidence type="ECO:0000256" key="1">
    <source>
        <dbReference type="ARBA" id="ARBA00004651"/>
    </source>
</evidence>
<reference evidence="10 11" key="1">
    <citation type="submission" date="2019-09" db="EMBL/GenBank/DDBJ databases">
        <title>Phylogeny of genus Pseudoclavibacter and closely related genus.</title>
        <authorList>
            <person name="Li Y."/>
        </authorList>
    </citation>
    <scope>NUCLEOTIDE SEQUENCE [LARGE SCALE GENOMIC DNA]</scope>
    <source>
        <strain evidence="10 11">EGI 60007</strain>
    </source>
</reference>
<evidence type="ECO:0000256" key="6">
    <source>
        <dbReference type="ARBA" id="ARBA00022989"/>
    </source>
</evidence>
<dbReference type="PANTHER" id="PTHR21716:SF53">
    <property type="entry name" value="PERMEASE PERM-RELATED"/>
    <property type="match status" value="1"/>
</dbReference>
<feature type="transmembrane region" description="Helical" evidence="9">
    <location>
        <begin position="12"/>
        <end position="29"/>
    </location>
</feature>
<dbReference type="Pfam" id="PF01594">
    <property type="entry name" value="AI-2E_transport"/>
    <property type="match status" value="1"/>
</dbReference>
<evidence type="ECO:0000256" key="7">
    <source>
        <dbReference type="ARBA" id="ARBA00023136"/>
    </source>
</evidence>
<comment type="subcellular location">
    <subcellularLocation>
        <location evidence="1">Cell membrane</location>
        <topology evidence="1">Multi-pass membrane protein</topology>
    </subcellularLocation>
</comment>
<evidence type="ECO:0000313" key="11">
    <source>
        <dbReference type="Proteomes" id="UP000431744"/>
    </source>
</evidence>
<keyword evidence="11" id="KW-1185">Reference proteome</keyword>
<dbReference type="AlphaFoldDB" id="A0A6H9WWH4"/>
<evidence type="ECO:0000256" key="2">
    <source>
        <dbReference type="ARBA" id="ARBA00009773"/>
    </source>
</evidence>
<keyword evidence="3" id="KW-0813">Transport</keyword>
<accession>A0A6H9WWH4</accession>
<dbReference type="Proteomes" id="UP000431744">
    <property type="component" value="Unassembled WGS sequence"/>
</dbReference>
<feature type="transmembrane region" description="Helical" evidence="9">
    <location>
        <begin position="261"/>
        <end position="285"/>
    </location>
</feature>
<feature type="transmembrane region" description="Helical" evidence="9">
    <location>
        <begin position="305"/>
        <end position="330"/>
    </location>
</feature>
<evidence type="ECO:0000256" key="9">
    <source>
        <dbReference type="SAM" id="Phobius"/>
    </source>
</evidence>
<keyword evidence="4" id="KW-1003">Cell membrane</keyword>
<evidence type="ECO:0000256" key="8">
    <source>
        <dbReference type="SAM" id="MobiDB-lite"/>
    </source>
</evidence>
<dbReference type="PANTHER" id="PTHR21716">
    <property type="entry name" value="TRANSMEMBRANE PROTEIN"/>
    <property type="match status" value="1"/>
</dbReference>
<feature type="transmembrane region" description="Helical" evidence="9">
    <location>
        <begin position="153"/>
        <end position="172"/>
    </location>
</feature>
<proteinExistence type="inferred from homology"/>
<feature type="region of interest" description="Disordered" evidence="8">
    <location>
        <begin position="349"/>
        <end position="376"/>
    </location>
</feature>
<keyword evidence="5 9" id="KW-0812">Transmembrane</keyword>
<feature type="transmembrane region" description="Helical" evidence="9">
    <location>
        <begin position="65"/>
        <end position="87"/>
    </location>
</feature>
<dbReference type="EMBL" id="WBJY01000001">
    <property type="protein sequence ID" value="KAB1650530.1"/>
    <property type="molecule type" value="Genomic_DNA"/>
</dbReference>
<keyword evidence="6 9" id="KW-1133">Transmembrane helix</keyword>
<feature type="transmembrane region" description="Helical" evidence="9">
    <location>
        <begin position="35"/>
        <end position="58"/>
    </location>
</feature>
<dbReference type="GO" id="GO:0055085">
    <property type="term" value="P:transmembrane transport"/>
    <property type="evidence" value="ECO:0007669"/>
    <property type="project" value="TreeGrafter"/>
</dbReference>
<organism evidence="10 11">
    <name type="scientific">Pseudoclavibacter endophyticus</name>
    <dbReference type="NCBI Taxonomy" id="1778590"/>
    <lineage>
        <taxon>Bacteria</taxon>
        <taxon>Bacillati</taxon>
        <taxon>Actinomycetota</taxon>
        <taxon>Actinomycetes</taxon>
        <taxon>Micrococcales</taxon>
        <taxon>Microbacteriaceae</taxon>
        <taxon>Pseudoclavibacter</taxon>
    </lineage>
</organism>
<gene>
    <name evidence="10" type="ORF">F8O04_05405</name>
</gene>
<dbReference type="GO" id="GO:0005886">
    <property type="term" value="C:plasma membrane"/>
    <property type="evidence" value="ECO:0007669"/>
    <property type="project" value="UniProtKB-SubCell"/>
</dbReference>
<dbReference type="InterPro" id="IPR002549">
    <property type="entry name" value="AI-2E-like"/>
</dbReference>
<evidence type="ECO:0000256" key="4">
    <source>
        <dbReference type="ARBA" id="ARBA00022475"/>
    </source>
</evidence>